<keyword evidence="1" id="KW-0812">Transmembrane</keyword>
<gene>
    <name evidence="2" type="ordered locus">Clole_0840</name>
</gene>
<dbReference type="EMBL" id="CP002582">
    <property type="protein sequence ID" value="ADZ82573.1"/>
    <property type="molecule type" value="Genomic_DNA"/>
</dbReference>
<organism evidence="2 3">
    <name type="scientific">Cellulosilyticum lentocellum (strain ATCC 49066 / DSM 5427 / NCIMB 11756 / RHM5)</name>
    <name type="common">Clostridium lentocellum</name>
    <dbReference type="NCBI Taxonomy" id="642492"/>
    <lineage>
        <taxon>Bacteria</taxon>
        <taxon>Bacillati</taxon>
        <taxon>Bacillota</taxon>
        <taxon>Clostridia</taxon>
        <taxon>Lachnospirales</taxon>
        <taxon>Cellulosilyticaceae</taxon>
        <taxon>Cellulosilyticum</taxon>
    </lineage>
</organism>
<keyword evidence="3" id="KW-1185">Reference proteome</keyword>
<reference evidence="2 3" key="1">
    <citation type="journal article" date="2011" name="J. Bacteriol.">
        <title>Complete genome sequence of the cellulose-degrading bacterium Cellulosilyticum lentocellum.</title>
        <authorList>
            <consortium name="US DOE Joint Genome Institute"/>
            <person name="Miller D.A."/>
            <person name="Suen G."/>
            <person name="Bruce D."/>
            <person name="Copeland A."/>
            <person name="Cheng J.F."/>
            <person name="Detter C."/>
            <person name="Goodwin L.A."/>
            <person name="Han C.S."/>
            <person name="Hauser L.J."/>
            <person name="Land M.L."/>
            <person name="Lapidus A."/>
            <person name="Lucas S."/>
            <person name="Meincke L."/>
            <person name="Pitluck S."/>
            <person name="Tapia R."/>
            <person name="Teshima H."/>
            <person name="Woyke T."/>
            <person name="Fox B.G."/>
            <person name="Angert E.R."/>
            <person name="Currie C.R."/>
        </authorList>
    </citation>
    <scope>NUCLEOTIDE SEQUENCE [LARGE SCALE GENOMIC DNA]</scope>
    <source>
        <strain evidence="3">ATCC 49066 / DSM 5427 / NCIMB 11756 / RHM5</strain>
    </source>
</reference>
<dbReference type="Proteomes" id="UP000008467">
    <property type="component" value="Chromosome"/>
</dbReference>
<name>F2JQ25_CELLD</name>
<dbReference type="AlphaFoldDB" id="F2JQ25"/>
<evidence type="ECO:0000313" key="2">
    <source>
        <dbReference type="EMBL" id="ADZ82573.1"/>
    </source>
</evidence>
<dbReference type="eggNOG" id="ENOG50339N4">
    <property type="taxonomic scope" value="Bacteria"/>
</dbReference>
<feature type="transmembrane region" description="Helical" evidence="1">
    <location>
        <begin position="15"/>
        <end position="34"/>
    </location>
</feature>
<protein>
    <recommendedName>
        <fullName evidence="4">Holin</fullName>
    </recommendedName>
</protein>
<accession>F2JQ25</accession>
<keyword evidence="1" id="KW-1133">Transmembrane helix</keyword>
<dbReference type="KEGG" id="cle:Clole_0840"/>
<keyword evidence="1" id="KW-0472">Membrane</keyword>
<dbReference type="STRING" id="642492.Clole_0840"/>
<sequence>MKNINWKQKLSSRKFWIALVGFITSILVAFNVPTLTVEQVTTIVMGGGTLIAYILSEGFIDAKRVEEGNKDGDTTKTTNS</sequence>
<evidence type="ECO:0008006" key="4">
    <source>
        <dbReference type="Google" id="ProtNLM"/>
    </source>
</evidence>
<evidence type="ECO:0000256" key="1">
    <source>
        <dbReference type="SAM" id="Phobius"/>
    </source>
</evidence>
<evidence type="ECO:0000313" key="3">
    <source>
        <dbReference type="Proteomes" id="UP000008467"/>
    </source>
</evidence>
<dbReference type="RefSeq" id="WP_013655874.1">
    <property type="nucleotide sequence ID" value="NC_015275.1"/>
</dbReference>
<dbReference type="HOGENOM" id="CLU_203243_0_0_9"/>
<proteinExistence type="predicted"/>